<keyword evidence="1" id="KW-0812">Transmembrane</keyword>
<dbReference type="RefSeq" id="XP_005760494.1">
    <property type="nucleotide sequence ID" value="XM_005760437.1"/>
</dbReference>
<name>A0A0D3I9Y0_EMIH1</name>
<dbReference type="PaxDb" id="2903-EOD08065"/>
<evidence type="ECO:0000313" key="2">
    <source>
        <dbReference type="EnsemblProtists" id="EOD08065"/>
    </source>
</evidence>
<dbReference type="EnsemblProtists" id="EOD08065">
    <property type="protein sequence ID" value="EOD08065"/>
    <property type="gene ID" value="EMIHUDRAFT_120967"/>
</dbReference>
<feature type="transmembrane region" description="Helical" evidence="1">
    <location>
        <begin position="52"/>
        <end position="71"/>
    </location>
</feature>
<evidence type="ECO:0000313" key="3">
    <source>
        <dbReference type="Proteomes" id="UP000013827"/>
    </source>
</evidence>
<dbReference type="STRING" id="2903.R1D0D8"/>
<dbReference type="GeneID" id="17254219"/>
<dbReference type="KEGG" id="ehx:EMIHUDRAFT_120967"/>
<keyword evidence="1" id="KW-0472">Membrane</keyword>
<dbReference type="AlphaFoldDB" id="A0A0D3I9Y0"/>
<keyword evidence="3" id="KW-1185">Reference proteome</keyword>
<keyword evidence="1" id="KW-1133">Transmembrane helix</keyword>
<protein>
    <recommendedName>
        <fullName evidence="4">Amino acid transporter transmembrane domain-containing protein</fullName>
    </recommendedName>
</protein>
<dbReference type="Proteomes" id="UP000013827">
    <property type="component" value="Unassembled WGS sequence"/>
</dbReference>
<feature type="transmembrane region" description="Helical" evidence="1">
    <location>
        <begin position="16"/>
        <end position="40"/>
    </location>
</feature>
<organism evidence="2 3">
    <name type="scientific">Emiliania huxleyi (strain CCMP1516)</name>
    <dbReference type="NCBI Taxonomy" id="280463"/>
    <lineage>
        <taxon>Eukaryota</taxon>
        <taxon>Haptista</taxon>
        <taxon>Haptophyta</taxon>
        <taxon>Prymnesiophyceae</taxon>
        <taxon>Isochrysidales</taxon>
        <taxon>Noelaerhabdaceae</taxon>
        <taxon>Emiliania</taxon>
    </lineage>
</organism>
<reference evidence="3" key="1">
    <citation type="journal article" date="2013" name="Nature">
        <title>Pan genome of the phytoplankton Emiliania underpins its global distribution.</title>
        <authorList>
            <person name="Read B.A."/>
            <person name="Kegel J."/>
            <person name="Klute M.J."/>
            <person name="Kuo A."/>
            <person name="Lefebvre S.C."/>
            <person name="Maumus F."/>
            <person name="Mayer C."/>
            <person name="Miller J."/>
            <person name="Monier A."/>
            <person name="Salamov A."/>
            <person name="Young J."/>
            <person name="Aguilar M."/>
            <person name="Claverie J.M."/>
            <person name="Frickenhaus S."/>
            <person name="Gonzalez K."/>
            <person name="Herman E.K."/>
            <person name="Lin Y.C."/>
            <person name="Napier J."/>
            <person name="Ogata H."/>
            <person name="Sarno A.F."/>
            <person name="Shmutz J."/>
            <person name="Schroeder D."/>
            <person name="de Vargas C."/>
            <person name="Verret F."/>
            <person name="von Dassow P."/>
            <person name="Valentin K."/>
            <person name="Van de Peer Y."/>
            <person name="Wheeler G."/>
            <person name="Dacks J.B."/>
            <person name="Delwiche C.F."/>
            <person name="Dyhrman S.T."/>
            <person name="Glockner G."/>
            <person name="John U."/>
            <person name="Richards T."/>
            <person name="Worden A.Z."/>
            <person name="Zhang X."/>
            <person name="Grigoriev I.V."/>
            <person name="Allen A.E."/>
            <person name="Bidle K."/>
            <person name="Borodovsky M."/>
            <person name="Bowler C."/>
            <person name="Brownlee C."/>
            <person name="Cock J.M."/>
            <person name="Elias M."/>
            <person name="Gladyshev V.N."/>
            <person name="Groth M."/>
            <person name="Guda C."/>
            <person name="Hadaegh A."/>
            <person name="Iglesias-Rodriguez M.D."/>
            <person name="Jenkins J."/>
            <person name="Jones B.M."/>
            <person name="Lawson T."/>
            <person name="Leese F."/>
            <person name="Lindquist E."/>
            <person name="Lobanov A."/>
            <person name="Lomsadze A."/>
            <person name="Malik S.B."/>
            <person name="Marsh M.E."/>
            <person name="Mackinder L."/>
            <person name="Mock T."/>
            <person name="Mueller-Roeber B."/>
            <person name="Pagarete A."/>
            <person name="Parker M."/>
            <person name="Probert I."/>
            <person name="Quesneville H."/>
            <person name="Raines C."/>
            <person name="Rensing S.A."/>
            <person name="Riano-Pachon D.M."/>
            <person name="Richier S."/>
            <person name="Rokitta S."/>
            <person name="Shiraiwa Y."/>
            <person name="Soanes D.M."/>
            <person name="van der Giezen M."/>
            <person name="Wahlund T.M."/>
            <person name="Williams B."/>
            <person name="Wilson W."/>
            <person name="Wolfe G."/>
            <person name="Wurch L.L."/>
        </authorList>
    </citation>
    <scope>NUCLEOTIDE SEQUENCE</scope>
</reference>
<evidence type="ECO:0008006" key="4">
    <source>
        <dbReference type="Google" id="ProtNLM"/>
    </source>
</evidence>
<dbReference type="HOGENOM" id="CLU_2115293_0_0_1"/>
<accession>A0A0D3I9Y0</accession>
<sequence length="115" mass="12207">VFVAQLLLSGEGDRLIAVQSLIGAIGMTAFTYFLPYVLLIALAPVPLGAGRLAWMTLNIAAGLIVMFAGLASSVEELYSSSSGFFDGECRLEYTYSPESPDDPCFLSGLPHEAGR</sequence>
<proteinExistence type="predicted"/>
<evidence type="ECO:0000256" key="1">
    <source>
        <dbReference type="SAM" id="Phobius"/>
    </source>
</evidence>
<reference evidence="2" key="2">
    <citation type="submission" date="2024-10" db="UniProtKB">
        <authorList>
            <consortium name="EnsemblProtists"/>
        </authorList>
    </citation>
    <scope>IDENTIFICATION</scope>
</reference>